<evidence type="ECO:0000313" key="1">
    <source>
        <dbReference type="EMBL" id="ASF00120.1"/>
    </source>
</evidence>
<accession>A0A218MLF9</accession>
<sequence length="132" mass="14285">MADTVTSQTILDTPYRLVMKFTNVSDGTGESAVQKVDVSAFTAGEKGATCTGVTIDRIHFVNDGMKVQILWDASTDVEAYKLLDTEGYYDFTSFGGLQNNSGSGKTGDIMFTTVGHANTETYNIILDMTKQS</sequence>
<name>A0A218MLF9_9VIRU</name>
<reference evidence="1" key="2">
    <citation type="journal article" date="2017" name="Nat. Commun.">
        <title>Single-virus genomics reveals hidden cosmopolitan and abundant viruses.</title>
        <authorList>
            <person name="Martinez-Hernandez F."/>
            <person name="Fornas O."/>
            <person name="Lluesma Gomez M."/>
            <person name="Bolduc B."/>
            <person name="de la Cruz Pena M.J."/>
            <person name="Martinez J.M."/>
            <person name="Anton J."/>
            <person name="Gasol J.M."/>
            <person name="Rosselli R."/>
            <person name="Rodriguez-Valera F."/>
            <person name="Sullivan M.B."/>
            <person name="Acinas S.G."/>
            <person name="Martinez-Garcia M."/>
        </authorList>
    </citation>
    <scope>NUCLEOTIDE SEQUENCE</scope>
</reference>
<reference evidence="1" key="1">
    <citation type="submission" date="2016-10" db="EMBL/GenBank/DDBJ databases">
        <authorList>
            <person name="Varghese N."/>
        </authorList>
    </citation>
    <scope>NUCLEOTIDE SEQUENCE</scope>
</reference>
<dbReference type="EMBL" id="KY052814">
    <property type="protein sequence ID" value="ASF00120.1"/>
    <property type="molecule type" value="Genomic_DNA"/>
</dbReference>
<proteinExistence type="predicted"/>
<protein>
    <submittedName>
        <fullName evidence="1">Uncharacterized protein</fullName>
    </submittedName>
</protein>
<organism evidence="1">
    <name type="scientific">uncultured virus</name>
    <dbReference type="NCBI Taxonomy" id="340016"/>
    <lineage>
        <taxon>Viruses</taxon>
        <taxon>environmental samples</taxon>
    </lineage>
</organism>